<sequence>MRTAAPTPPHTVVRTIPHADPILFNHVRPFLESVLSLCPDGRRIEYPHGMGPHAPPSAWDAEGGGEANYGVRGPEVPAAPRKRRSNVACPPPAPPRPRKEFYAGPDLDAFFAAHNL</sequence>
<feature type="region of interest" description="Disordered" evidence="1">
    <location>
        <begin position="55"/>
        <end position="101"/>
    </location>
</feature>
<reference evidence="2" key="1">
    <citation type="submission" date="2020-07" db="EMBL/GenBank/DDBJ databases">
        <authorList>
            <person name="Lin J."/>
        </authorList>
    </citation>
    <scope>NUCLEOTIDE SEQUENCE</scope>
</reference>
<name>A0A6V7PSU1_ANACO</name>
<dbReference type="EMBL" id="LR862151">
    <property type="protein sequence ID" value="CAD1833783.1"/>
    <property type="molecule type" value="Genomic_DNA"/>
</dbReference>
<evidence type="ECO:0000313" key="2">
    <source>
        <dbReference type="EMBL" id="CAD1833783.1"/>
    </source>
</evidence>
<dbReference type="AlphaFoldDB" id="A0A6V7PSU1"/>
<protein>
    <submittedName>
        <fullName evidence="2">Uncharacterized protein</fullName>
    </submittedName>
</protein>
<evidence type="ECO:0000256" key="1">
    <source>
        <dbReference type="SAM" id="MobiDB-lite"/>
    </source>
</evidence>
<proteinExistence type="predicted"/>
<organism evidence="2">
    <name type="scientific">Ananas comosus var. bracteatus</name>
    <name type="common">red pineapple</name>
    <dbReference type="NCBI Taxonomy" id="296719"/>
    <lineage>
        <taxon>Eukaryota</taxon>
        <taxon>Viridiplantae</taxon>
        <taxon>Streptophyta</taxon>
        <taxon>Embryophyta</taxon>
        <taxon>Tracheophyta</taxon>
        <taxon>Spermatophyta</taxon>
        <taxon>Magnoliopsida</taxon>
        <taxon>Liliopsida</taxon>
        <taxon>Poales</taxon>
        <taxon>Bromeliaceae</taxon>
        <taxon>Bromelioideae</taxon>
        <taxon>Ananas</taxon>
    </lineage>
</organism>
<gene>
    <name evidence="2" type="ORF">CB5_LOCUS16994</name>
</gene>
<accession>A0A6V7PSU1</accession>